<gene>
    <name evidence="2" type="ORF">Ami3637_00610</name>
</gene>
<evidence type="ECO:0000313" key="2">
    <source>
        <dbReference type="EMBL" id="QHI73857.1"/>
    </source>
</evidence>
<organism evidence="2 3">
    <name type="scientific">Aminipila terrae</name>
    <dbReference type="NCBI Taxonomy" id="2697030"/>
    <lineage>
        <taxon>Bacteria</taxon>
        <taxon>Bacillati</taxon>
        <taxon>Bacillota</taxon>
        <taxon>Clostridia</taxon>
        <taxon>Peptostreptococcales</taxon>
        <taxon>Anaerovoracaceae</taxon>
        <taxon>Aminipila</taxon>
    </lineage>
</organism>
<evidence type="ECO:0000313" key="3">
    <source>
        <dbReference type="Proteomes" id="UP000463883"/>
    </source>
</evidence>
<dbReference type="AlphaFoldDB" id="A0A6P1MIW8"/>
<proteinExistence type="predicted"/>
<dbReference type="InterPro" id="IPR036390">
    <property type="entry name" value="WH_DNA-bd_sf"/>
</dbReference>
<dbReference type="Proteomes" id="UP000463883">
    <property type="component" value="Chromosome"/>
</dbReference>
<dbReference type="InterPro" id="IPR030489">
    <property type="entry name" value="TR_Rrf2-type_CS"/>
</dbReference>
<dbReference type="GO" id="GO:0003700">
    <property type="term" value="F:DNA-binding transcription factor activity"/>
    <property type="evidence" value="ECO:0007669"/>
    <property type="project" value="TreeGrafter"/>
</dbReference>
<dbReference type="GO" id="GO:0003677">
    <property type="term" value="F:DNA binding"/>
    <property type="evidence" value="ECO:0007669"/>
    <property type="project" value="UniProtKB-KW"/>
</dbReference>
<dbReference type="KEGG" id="amic:Ami3637_00610"/>
<dbReference type="PANTHER" id="PTHR33221">
    <property type="entry name" value="WINGED HELIX-TURN-HELIX TRANSCRIPTIONAL REGULATOR, RRF2 FAMILY"/>
    <property type="match status" value="1"/>
</dbReference>
<dbReference type="GO" id="GO:0005829">
    <property type="term" value="C:cytosol"/>
    <property type="evidence" value="ECO:0007669"/>
    <property type="project" value="TreeGrafter"/>
</dbReference>
<keyword evidence="1" id="KW-0238">DNA-binding</keyword>
<sequence>MRVSTKGRYALRLMIDLAEHDTGEYISLKDISQRQNISTKYLEQIVSQLCKAGYLNSVRGPQGGYKLAKVPKDYTIGDILRITEGKFAPTTCLMDEENQCEMYEECATISFWEGLYAVINQYIDSFTLEDIVEQHREKSLWDYTI</sequence>
<name>A0A6P1MIW8_9FIRM</name>
<accession>A0A6P1MIW8</accession>
<dbReference type="InterPro" id="IPR000944">
    <property type="entry name" value="Tscrpt_reg_Rrf2"/>
</dbReference>
<evidence type="ECO:0000256" key="1">
    <source>
        <dbReference type="ARBA" id="ARBA00023125"/>
    </source>
</evidence>
<reference evidence="2 3" key="1">
    <citation type="submission" date="2020-01" db="EMBL/GenBank/DDBJ databases">
        <title>Genomic analysis of Aminipila sp. CBA3637.</title>
        <authorList>
            <person name="Kim Y.B."/>
            <person name="Roh S.W."/>
        </authorList>
    </citation>
    <scope>NUCLEOTIDE SEQUENCE [LARGE SCALE GENOMIC DNA]</scope>
    <source>
        <strain evidence="2 3">CBA3637</strain>
    </source>
</reference>
<dbReference type="PROSITE" id="PS01332">
    <property type="entry name" value="HTH_RRF2_1"/>
    <property type="match status" value="1"/>
</dbReference>
<dbReference type="EMBL" id="CP047591">
    <property type="protein sequence ID" value="QHI73857.1"/>
    <property type="molecule type" value="Genomic_DNA"/>
</dbReference>
<dbReference type="PROSITE" id="PS51197">
    <property type="entry name" value="HTH_RRF2_2"/>
    <property type="match status" value="1"/>
</dbReference>
<dbReference type="NCBIfam" id="TIGR00738">
    <property type="entry name" value="rrf2_super"/>
    <property type="match status" value="1"/>
</dbReference>
<dbReference type="InterPro" id="IPR036388">
    <property type="entry name" value="WH-like_DNA-bd_sf"/>
</dbReference>
<dbReference type="Pfam" id="PF02082">
    <property type="entry name" value="Rrf2"/>
    <property type="match status" value="1"/>
</dbReference>
<keyword evidence="3" id="KW-1185">Reference proteome</keyword>
<dbReference type="Gene3D" id="1.10.10.10">
    <property type="entry name" value="Winged helix-like DNA-binding domain superfamily/Winged helix DNA-binding domain"/>
    <property type="match status" value="1"/>
</dbReference>
<protein>
    <submittedName>
        <fullName evidence="2">Rrf2 family transcriptional regulator</fullName>
    </submittedName>
</protein>
<dbReference type="PANTHER" id="PTHR33221:SF5">
    <property type="entry name" value="HTH-TYPE TRANSCRIPTIONAL REGULATOR ISCR"/>
    <property type="match status" value="1"/>
</dbReference>
<dbReference type="SUPFAM" id="SSF46785">
    <property type="entry name" value="Winged helix' DNA-binding domain"/>
    <property type="match status" value="1"/>
</dbReference>